<protein>
    <submittedName>
        <fullName evidence="2">Uncharacterized protein</fullName>
    </submittedName>
</protein>
<evidence type="ECO:0000256" key="1">
    <source>
        <dbReference type="SAM" id="MobiDB-lite"/>
    </source>
</evidence>
<name>A0ABQ2I6L9_9MICO</name>
<feature type="region of interest" description="Disordered" evidence="1">
    <location>
        <begin position="77"/>
        <end position="126"/>
    </location>
</feature>
<feature type="region of interest" description="Disordered" evidence="1">
    <location>
        <begin position="1"/>
        <end position="31"/>
    </location>
</feature>
<keyword evidence="3" id="KW-1185">Reference proteome</keyword>
<evidence type="ECO:0000313" key="2">
    <source>
        <dbReference type="EMBL" id="GGM99607.1"/>
    </source>
</evidence>
<feature type="compositionally biased region" description="Basic and acidic residues" evidence="1">
    <location>
        <begin position="12"/>
        <end position="26"/>
    </location>
</feature>
<gene>
    <name evidence="2" type="ORF">GCM10009721_28320</name>
</gene>
<sequence length="126" mass="14197">MNWGRDFGTRYPGREPSYRGGRHEQLEPGLGHVQSVTREEDLGRKSDVAYEVEHRHANGEAPQFRVAAEMAEPFSHRAEHGSVRGCVHGGRHRPESNQQRGGDEERESMAEAAQPGVREQRSIRGE</sequence>
<comment type="caution">
    <text evidence="2">The sequence shown here is derived from an EMBL/GenBank/DDBJ whole genome shotgun (WGS) entry which is preliminary data.</text>
</comment>
<organism evidence="2 3">
    <name type="scientific">Terrabacter tumescens</name>
    <dbReference type="NCBI Taxonomy" id="60443"/>
    <lineage>
        <taxon>Bacteria</taxon>
        <taxon>Bacillati</taxon>
        <taxon>Actinomycetota</taxon>
        <taxon>Actinomycetes</taxon>
        <taxon>Micrococcales</taxon>
        <taxon>Intrasporangiaceae</taxon>
        <taxon>Terrabacter</taxon>
    </lineage>
</organism>
<evidence type="ECO:0000313" key="3">
    <source>
        <dbReference type="Proteomes" id="UP000623461"/>
    </source>
</evidence>
<dbReference type="EMBL" id="BMNZ01000005">
    <property type="protein sequence ID" value="GGM99607.1"/>
    <property type="molecule type" value="Genomic_DNA"/>
</dbReference>
<proteinExistence type="predicted"/>
<accession>A0ABQ2I6L9</accession>
<dbReference type="Proteomes" id="UP000623461">
    <property type="component" value="Unassembled WGS sequence"/>
</dbReference>
<reference evidence="3" key="1">
    <citation type="journal article" date="2019" name="Int. J. Syst. Evol. Microbiol.">
        <title>The Global Catalogue of Microorganisms (GCM) 10K type strain sequencing project: providing services to taxonomists for standard genome sequencing and annotation.</title>
        <authorList>
            <consortium name="The Broad Institute Genomics Platform"/>
            <consortium name="The Broad Institute Genome Sequencing Center for Infectious Disease"/>
            <person name="Wu L."/>
            <person name="Ma J."/>
        </authorList>
    </citation>
    <scope>NUCLEOTIDE SEQUENCE [LARGE SCALE GENOMIC DNA]</scope>
    <source>
        <strain evidence="3">JCM 1365</strain>
    </source>
</reference>